<gene>
    <name evidence="1" type="ORF">HDF17_000941</name>
</gene>
<dbReference type="EMBL" id="JACCCW010000001">
    <property type="protein sequence ID" value="NYF78654.1"/>
    <property type="molecule type" value="Genomic_DNA"/>
</dbReference>
<comment type="caution">
    <text evidence="1">The sequence shown here is derived from an EMBL/GenBank/DDBJ whole genome shotgun (WGS) entry which is preliminary data.</text>
</comment>
<keyword evidence="2" id="KW-1185">Reference proteome</keyword>
<name>A0A7Y9TFS1_9BACT</name>
<dbReference type="Proteomes" id="UP000589520">
    <property type="component" value="Unassembled WGS sequence"/>
</dbReference>
<accession>A0A7Y9TFS1</accession>
<protein>
    <submittedName>
        <fullName evidence="1">Uncharacterized protein</fullName>
    </submittedName>
</protein>
<dbReference type="RefSeq" id="WP_179488242.1">
    <property type="nucleotide sequence ID" value="NZ_JACCCW010000001.1"/>
</dbReference>
<dbReference type="AlphaFoldDB" id="A0A7Y9TFS1"/>
<evidence type="ECO:0000313" key="1">
    <source>
        <dbReference type="EMBL" id="NYF78654.1"/>
    </source>
</evidence>
<reference evidence="1 2" key="1">
    <citation type="submission" date="2020-07" db="EMBL/GenBank/DDBJ databases">
        <title>Genomic Encyclopedia of Type Strains, Phase IV (KMG-V): Genome sequencing to study the core and pangenomes of soil and plant-associated prokaryotes.</title>
        <authorList>
            <person name="Whitman W."/>
        </authorList>
    </citation>
    <scope>NUCLEOTIDE SEQUENCE [LARGE SCALE GENOMIC DNA]</scope>
    <source>
        <strain evidence="1 2">X4EP2</strain>
    </source>
</reference>
<sequence>MPPLQQKVSRLELMEPKTIEPFVRAQAIIDISVYWLPVSKYPMHPPQKEWIQEFHRRLAAHLKKTDALREEIFLQFKSLYPDLLDRFTETSSDYIPMTGASLIPGTTPQELPDFEAVKEQVQAASKDGTPVDVNRWMPDHLHWFVSKKPDQQRVDFFGYGGMLTLYLPPDPETTPPVIKLPKLVTSHPAYSDSIHSEIQAVYSLRDKFLAHSKNVFGEPFRKTPSYKGLMFVLPLLTSTSLLDATVEQRATWFSVFDAYFCESKVDRGMLLALKNPAFDDELNELIRTMKEDGFVYKI</sequence>
<proteinExistence type="predicted"/>
<organism evidence="1 2">
    <name type="scientific">Granulicella arctica</name>
    <dbReference type="NCBI Taxonomy" id="940613"/>
    <lineage>
        <taxon>Bacteria</taxon>
        <taxon>Pseudomonadati</taxon>
        <taxon>Acidobacteriota</taxon>
        <taxon>Terriglobia</taxon>
        <taxon>Terriglobales</taxon>
        <taxon>Acidobacteriaceae</taxon>
        <taxon>Granulicella</taxon>
    </lineage>
</organism>
<evidence type="ECO:0000313" key="2">
    <source>
        <dbReference type="Proteomes" id="UP000589520"/>
    </source>
</evidence>